<dbReference type="KEGG" id="vg:18938319"/>
<sequence>MPTTPGGRWSPNNGDGYDLITHLAAMQVSNESATGTEIQAVKDTIKTYAPTVNSDAARTAAYPNPVQGDRVWRSDKGWEEAYFGLYNASTNPSGSAQAGWYPVAGVLPYGGARNSASQTLTANQNLTINLQTASKLTGGFTLVSNALRIPITGRYSARGYIYTFSIGSGTNRIIRIANNGVEVSRFTQNGPWTIGPVIAEFDANAGDMITMTTNGDSTITNEFLPETTELLGVRYMHPKVGA</sequence>
<keyword evidence="2" id="KW-1185">Reference proteome</keyword>
<evidence type="ECO:0000313" key="1">
    <source>
        <dbReference type="EMBL" id="AHL18478.1"/>
    </source>
</evidence>
<dbReference type="GeneID" id="18938319"/>
<proteinExistence type="predicted"/>
<dbReference type="RefSeq" id="YP_009021453.1">
    <property type="nucleotide sequence ID" value="NC_023859.1"/>
</dbReference>
<dbReference type="Proteomes" id="UP000019700">
    <property type="component" value="Genome"/>
</dbReference>
<reference evidence="1 2" key="1">
    <citation type="journal article" date="2014" name="Arch. Virol.">
        <title>Complete genome sequence of a novel phage, vB_MoxS-ISF9, infecting methylotrophic Microbacterium: first report of a virulent Microbacterium phage.</title>
        <authorList>
            <person name="Zamani I."/>
            <person name="Bouzari M."/>
            <person name="Emtiazi G."/>
            <person name="Ghasemi S.M."/>
            <person name="Chang H.I."/>
        </authorList>
    </citation>
    <scope>NUCLEOTIDE SEQUENCE [LARGE SCALE GENOMIC DNA]</scope>
</reference>
<gene>
    <name evidence="1" type="ORF">ISF9_008</name>
</gene>
<organism evidence="1 2">
    <name type="scientific">Microbacterium phage vB_MoxS-ISF9</name>
    <dbReference type="NCBI Taxonomy" id="1458670"/>
    <lineage>
        <taxon>Viruses</taxon>
        <taxon>Duplodnaviria</taxon>
        <taxon>Heunggongvirae</taxon>
        <taxon>Uroviricota</taxon>
        <taxon>Caudoviricetes</taxon>
        <taxon>Farahnazvirus</taxon>
        <taxon>Farahnazvirus ISF9</taxon>
    </lineage>
</organism>
<protein>
    <submittedName>
        <fullName evidence="1">Uncharacterized protein</fullName>
    </submittedName>
</protein>
<name>W8NWJ3_9CAUD</name>
<evidence type="ECO:0000313" key="2">
    <source>
        <dbReference type="Proteomes" id="UP000019700"/>
    </source>
</evidence>
<dbReference type="EMBL" id="KJ173786">
    <property type="protein sequence ID" value="AHL18478.1"/>
    <property type="molecule type" value="Genomic_DNA"/>
</dbReference>
<accession>W8NWJ3</accession>